<keyword evidence="4" id="KW-0028">Amino-acid biosynthesis</keyword>
<evidence type="ECO:0000256" key="4">
    <source>
        <dbReference type="ARBA" id="ARBA00022605"/>
    </source>
</evidence>
<keyword evidence="6" id="KW-0057">Aromatic amino acid biosynthesis</keyword>
<feature type="non-terminal residue" evidence="9">
    <location>
        <position position="192"/>
    </location>
</feature>
<protein>
    <recommendedName>
        <fullName evidence="3">tryptophan synthase</fullName>
        <ecNumber evidence="3">4.2.1.20</ecNumber>
    </recommendedName>
</protein>
<dbReference type="CDD" id="cd04724">
    <property type="entry name" value="Tryptophan_synthase_alpha"/>
    <property type="match status" value="1"/>
</dbReference>
<comment type="caution">
    <text evidence="9">The sequence shown here is derived from an EMBL/GenBank/DDBJ whole genome shotgun (WGS) entry which is preliminary data.</text>
</comment>
<dbReference type="InterPro" id="IPR002028">
    <property type="entry name" value="Trp_synthase_suA"/>
</dbReference>
<keyword evidence="5" id="KW-0822">Tryptophan biosynthesis</keyword>
<comment type="catalytic activity">
    <reaction evidence="8">
        <text>(1S,2R)-1-C-(indol-3-yl)glycerol 3-phosphate + L-serine = D-glyceraldehyde 3-phosphate + L-tryptophan + H2O</text>
        <dbReference type="Rhea" id="RHEA:10532"/>
        <dbReference type="ChEBI" id="CHEBI:15377"/>
        <dbReference type="ChEBI" id="CHEBI:33384"/>
        <dbReference type="ChEBI" id="CHEBI:57912"/>
        <dbReference type="ChEBI" id="CHEBI:58866"/>
        <dbReference type="ChEBI" id="CHEBI:59776"/>
        <dbReference type="EC" id="4.2.1.20"/>
    </reaction>
</comment>
<evidence type="ECO:0000256" key="8">
    <source>
        <dbReference type="ARBA" id="ARBA00049047"/>
    </source>
</evidence>
<dbReference type="AlphaFoldDB" id="X1PBN7"/>
<evidence type="ECO:0000256" key="5">
    <source>
        <dbReference type="ARBA" id="ARBA00022822"/>
    </source>
</evidence>
<dbReference type="EC" id="4.2.1.20" evidence="3"/>
<comment type="pathway">
    <text evidence="1">Amino-acid biosynthesis; L-tryptophan biosynthesis; L-tryptophan from chorismate: step 5/5.</text>
</comment>
<dbReference type="EMBL" id="BARV01028991">
    <property type="protein sequence ID" value="GAI39866.1"/>
    <property type="molecule type" value="Genomic_DNA"/>
</dbReference>
<proteinExistence type="predicted"/>
<dbReference type="InterPro" id="IPR013785">
    <property type="entry name" value="Aldolase_TIM"/>
</dbReference>
<gene>
    <name evidence="9" type="ORF">S06H3_46303</name>
</gene>
<dbReference type="PROSITE" id="PS00167">
    <property type="entry name" value="TRP_SYNTHASE_ALPHA"/>
    <property type="match status" value="1"/>
</dbReference>
<accession>X1PBN7</accession>
<dbReference type="SUPFAM" id="SSF51366">
    <property type="entry name" value="Ribulose-phoshate binding barrel"/>
    <property type="match status" value="1"/>
</dbReference>
<evidence type="ECO:0000256" key="6">
    <source>
        <dbReference type="ARBA" id="ARBA00023141"/>
    </source>
</evidence>
<dbReference type="Pfam" id="PF00290">
    <property type="entry name" value="Trp_syntA"/>
    <property type="match status" value="1"/>
</dbReference>
<organism evidence="9">
    <name type="scientific">marine sediment metagenome</name>
    <dbReference type="NCBI Taxonomy" id="412755"/>
    <lineage>
        <taxon>unclassified sequences</taxon>
        <taxon>metagenomes</taxon>
        <taxon>ecological metagenomes</taxon>
    </lineage>
</organism>
<dbReference type="PANTHER" id="PTHR43406:SF1">
    <property type="entry name" value="TRYPTOPHAN SYNTHASE ALPHA CHAIN, CHLOROPLASTIC"/>
    <property type="match status" value="1"/>
</dbReference>
<dbReference type="InterPro" id="IPR011060">
    <property type="entry name" value="RibuloseP-bd_barrel"/>
</dbReference>
<dbReference type="UniPathway" id="UPA00035">
    <property type="reaction ID" value="UER00044"/>
</dbReference>
<sequence>MSHITSVFSQGHKALIAYITIGYPSIEDTLKVVPLLASSGCDIVELGIPFSDPLADGATIQKASFYALENGVTPKVCLNTAKELSQKIEIPLVFMTYFNPVFSYGLQEFCGACAGSGVSGLIIPDLPPEEGSELETIAQRQGLDLIYLLAPTSTKERIELVAQKSRGFIYLVSVTGVTGARDRLPANLEAFV</sequence>
<dbReference type="PANTHER" id="PTHR43406">
    <property type="entry name" value="TRYPTOPHAN SYNTHASE, ALPHA CHAIN"/>
    <property type="match status" value="1"/>
</dbReference>
<dbReference type="GO" id="GO:0004834">
    <property type="term" value="F:tryptophan synthase activity"/>
    <property type="evidence" value="ECO:0007669"/>
    <property type="project" value="UniProtKB-EC"/>
</dbReference>
<evidence type="ECO:0000256" key="1">
    <source>
        <dbReference type="ARBA" id="ARBA00004733"/>
    </source>
</evidence>
<dbReference type="NCBIfam" id="TIGR00262">
    <property type="entry name" value="trpA"/>
    <property type="match status" value="1"/>
</dbReference>
<dbReference type="Gene3D" id="3.20.20.70">
    <property type="entry name" value="Aldolase class I"/>
    <property type="match status" value="1"/>
</dbReference>
<evidence type="ECO:0000256" key="7">
    <source>
        <dbReference type="ARBA" id="ARBA00023239"/>
    </source>
</evidence>
<reference evidence="9" key="1">
    <citation type="journal article" date="2014" name="Front. Microbiol.">
        <title>High frequency of phylogenetically diverse reductive dehalogenase-homologous genes in deep subseafloor sedimentary metagenomes.</title>
        <authorList>
            <person name="Kawai M."/>
            <person name="Futagami T."/>
            <person name="Toyoda A."/>
            <person name="Takaki Y."/>
            <person name="Nishi S."/>
            <person name="Hori S."/>
            <person name="Arai W."/>
            <person name="Tsubouchi T."/>
            <person name="Morono Y."/>
            <person name="Uchiyama I."/>
            <person name="Ito T."/>
            <person name="Fujiyama A."/>
            <person name="Inagaki F."/>
            <person name="Takami H."/>
        </authorList>
    </citation>
    <scope>NUCLEOTIDE SEQUENCE</scope>
    <source>
        <strain evidence="9">Expedition CK06-06</strain>
    </source>
</reference>
<dbReference type="InterPro" id="IPR018204">
    <property type="entry name" value="Trp_synthase_alpha_AS"/>
</dbReference>
<keyword evidence="7" id="KW-0456">Lyase</keyword>
<name>X1PBN7_9ZZZZ</name>
<evidence type="ECO:0000313" key="9">
    <source>
        <dbReference type="EMBL" id="GAI39866.1"/>
    </source>
</evidence>
<dbReference type="GO" id="GO:0005829">
    <property type="term" value="C:cytosol"/>
    <property type="evidence" value="ECO:0007669"/>
    <property type="project" value="TreeGrafter"/>
</dbReference>
<evidence type="ECO:0000256" key="3">
    <source>
        <dbReference type="ARBA" id="ARBA00012043"/>
    </source>
</evidence>
<comment type="subunit">
    <text evidence="2">Tetramer of two alpha and two beta chains.</text>
</comment>
<evidence type="ECO:0000256" key="2">
    <source>
        <dbReference type="ARBA" id="ARBA00011270"/>
    </source>
</evidence>